<dbReference type="NCBIfam" id="TIGR01733">
    <property type="entry name" value="AA-adenyl-dom"/>
    <property type="match status" value="1"/>
</dbReference>
<feature type="domain" description="Carrier" evidence="12">
    <location>
        <begin position="1824"/>
        <end position="1900"/>
    </location>
</feature>
<evidence type="ECO:0000256" key="4">
    <source>
        <dbReference type="ARBA" id="ARBA00022450"/>
    </source>
</evidence>
<gene>
    <name evidence="16" type="ORF">GCM10010178_25650</name>
</gene>
<dbReference type="SMART" id="SM00825">
    <property type="entry name" value="PKS_KS"/>
    <property type="match status" value="2"/>
</dbReference>
<keyword evidence="7" id="KW-0677">Repeat</keyword>
<comment type="cofactor">
    <cofactor evidence="2">
        <name>pantetheine 4'-phosphate</name>
        <dbReference type="ChEBI" id="CHEBI:47942"/>
    </cofactor>
</comment>
<feature type="domain" description="Lipoyl-binding" evidence="13">
    <location>
        <begin position="1"/>
        <end position="76"/>
    </location>
</feature>
<evidence type="ECO:0000256" key="11">
    <source>
        <dbReference type="SAM" id="MobiDB-lite"/>
    </source>
</evidence>
<keyword evidence="5" id="KW-0597">Phosphoprotein</keyword>
<dbReference type="Gene3D" id="2.30.38.10">
    <property type="entry name" value="Luciferase, Domain 3"/>
    <property type="match status" value="1"/>
</dbReference>
<feature type="active site" description="Proton acceptor; for dehydratase activity" evidence="10">
    <location>
        <position position="2498"/>
    </location>
</feature>
<dbReference type="InterPro" id="IPR003016">
    <property type="entry name" value="2-oxoA_DH_lipoyl-BS"/>
</dbReference>
<sequence length="4246" mass="448492">MTRLVVPQLGEGIVEVRIVHLLKKPGDRVGRDEVVYEMEHDKAAVEIESPVDGVLAEWLVREGDVVPIGAEVAVIEPAGQKVRVPPKTRLFARRLGVADEELSSVPAAGAVLMPEDVQAFVDGRTAVVEEPAVVQSARQRSLNAALRRSNTEVVPAAVAIPLDAAVVDAAVGSGFGTPFQAFAHRVAQVAAAHPAVRSRRVDDDRIVVHEQVNLGVAVSTEDDELTVAVVAGAAELSPVEFTERLGVAVEEARAGRSQADGSVSLILSHLGDDSATFAVPVVVPPAVATLFLGARAGGVRQMVLAFDHSVFNGHEAARFLAAVRDSFAPAQAEEVVVPSSGSVIERVASIAASVFGHAIDPDRPLGEQGMDSAGAMRLVREIGAAFGTKVPVTAVWRYPRLRDLAESLGEVASVAAPAPVVEPVGDIAVIGMSCTVPGAADVDEFWSLLERGECRIGDVPPSRTADLGTGFKAALLDRVDLFDAEFFGITPRQAASMDPQQRMLLELSLHALQHAGIEPKSLEGKDVGVFVGSCSYDYRERVLGSGAADGYATTGTFPAFLANRVSHHYDFTGPSLMVDTACSAALTAVATAMASLRSGDCGMALVGAANLLSSSFNTTAFGQAGMLSPSGQSRVFDDAADGFVRGEGAGWVVLKPLSRARADGDRVLAVLRGAAVNHGGRAASLTSPNPAAQTRLIRQALAQAGLSAGALGYIEAHGTGTALGDPIEIDGIAGALDGTAASGPDGKLWVGSVKSNIGHLEGAAGIVGLIKVILSLQHGVIPQSVGFSRLNDDISTDGTPIAVASRPVAWPGDGAPRVAAVSAFGFGGSNGHVIVEEAPRGHVGRAPLAPQQFSRRSHWLTKVDPLADHVVSGEATVPGAPLVPQQFSRRSHWLTRVDPLADHVVAGEATVPGAALVLPLLGDGPVTLRRIRFQRPVSDWDSLTVQDGVVLAGGEPCARAERASFTPVEVVEFGSGGEPVDLYGLLASRGIEVGAVYRVVRDLRRAGAEATGVVGVPDGDLRTRRIAWLDAVLQASHAVLDTSSTLIAAGVDELTWTGDVPSQARLLVRRVGDGVVDIDVPGVLRVRGFRLMAASGVRMLVPRWVAESVRPVPAAGPKLVVHDDFTSGDVHVDDPRLAAMVASANDVQLRVGGSRWTEDDVPRLRAWLNAVVTVGKALRGSRATVRLVTSGLYDPTPGAALQGALVGAVRSLPMELPDVTVCAVDVSGSDYSGVDTEPCGPGAPLIALRGRRFRQVFVDEPVRSARSFRTGGVYVLFGGAGGIGTEITRHLIDVYGARVLVVGRSATAPDLVPGAAYRQADLTRPDEIADVLAHCRTTLGEPDGVVHTVGSVSASLLADLTPSDVDAVLATKVSAVVELRRQLGDKLLVLSSSVAGLFGSEGGLNYAAANSFLGHYAAAVGGSVHVLDWGLWRDTGLARKYSAHVLRSYPGLSDFRPADGIAALEAAVSGGHGHAVVLAGSPDALRPHAPVEASAAARLDSYARAALASCMRELGLTDFSMDFASAAQLLGVVPAHRRLLAAVLDVLASDAGGSVAERDALLADHPDLEGHVVLLDRVLASYGPILRGSCGAADVLFPGGDLSGVSAIYSGNQLFDPVNASVAAAVAAEAARISAAGRRPRVLEIGAGVGGTTQFVLDALSVEVDYTYTDLSRAFLHHGTRRFGDAVTTALFNVEQDPAAQGFGAESFDIVLGSNVVHATRDVATTVANVAKVLVPGGRMVLGEMVVPATVYTVIFGVTDGWWRYVDPESRMPHGPLLDVARWDRLLSDLDWRLESAVHAGDPGAVAVLTCVAPGEAVVAVRKADSRDIAEGLRAIVRKLIGDPRADVPGDATWQELGIDSLLNNELVAEVSSTFAEVSSVALFEHRTLDLLAGHLADRVVVAEAPVVAEEPVASDASPVVSEASLVSVEASNQRHDVPIAIVGVAGRYPGAATLDEFWTLLRDGVSPVREVPADRWDWRVARTVTGGYARWGCFLDDWDGFDAALFKIPPRDAAVMDPQERLFLEVAWEAFETAGYSRRGLAARRVGVFAGVTANSHVIAGRDARLSGADNAEYAVTALASVANRVSHAFDLSGPSMTVDTMCSSSLTALHLACQALRDGDAEMALAGGVNLYLHPDRFAGLCALGMPSRGERTRAFGAGADGFVPGEGVGAVVLKRLDDAEADGDTVLAVIRGTGVNHGGGTAGYTVPNPLAQAELIGATLKNAGVRPHEIGYVEAHGTGTALGDPIEMRALAIALGEAREVRVGSVKSNIGHGEAAAGIAGLTKAVLQLRHRELVPTLHAEPANPKLELDGTPLRVQHTLEQWAGTGLRRAAVSSFGAGGANAHVVLEEYPQVVPAESDEIVKVTITAPDAERLAETARRLAGVALQVAPADMAHTLHVGREQWPHRATITCRDRSELAGALNALAHGESHPCIGQEDVEPRTARRIPLPTTPFARSERFTPAVSGLPLVGAVAAPQTRTASLTLTSKSRLLADHVVDGEQLLPGAVHPELVYETLLAAGRSPYEVALDALTWPAPASGSPLTLRVTVEEKAFEVATDGRVIAEGSIVERNTVVPQPYDVSDLERRLVSGTSAESFYATFAAAGFGYGRLFRTVSQAWMDGTELVARFALPDGEDPDGRQVLHPAVLDAACQAAAYRLLADDVTLRYRPIAIDRLVVHQPVSGEGFLHVRQEDESSFDITIVGTDGAVQAEVIGFTVHSGVKADVKPASNGPLTAYRLDWVPVPSRTTPSGPVAVLGDGPVAQHTPRGTTAGAKEILVDLTWLGDGFGATPEDSTPYRDLPIEKVFGLLRDLVRDREVDGARVHVLTAADTEPSPMLHALHGLVRTVAGETARFAIRMVTVDRGWLVEPSHIAGAVVGDEDFTPASWVRLGHRRREVATLVAQPEPRGKLQLRKDGCYLLVGGLGGFGREIAKNMIDAGARVVLVGRSAPGTVALGELRPLYRQCDVTDLDQVQQLARDLPDVRGIVHLAGVLRDGFLRTKTDESVREVCDAKILGVTNVDTAFAGHQLDFFVFASSLAALAGNQGQSDYAFANGFLDGFAAVRAGWVSRGLRSGRTLSIGWPILSGKGMSPSPESLRYLEETLGLTPMPMSQAADEMWRLLGADNRCTHLALVHGKRDVWEAALKVEPLSAPSADRDHGLVEWLREKLSRAIGVTIDLLDPDRELAAYGVDSVVLMRLNRALESDIGRLPMTTLMDSPTLGVLADRLRAEHADQLGGITTPAEPEPYQSPASGLTERLMGIWFADQTAAPAAPYSISMAWQLTSEVDRAALGRAVDALVRRHTVLASVVTPNGGELDFTPAAKAPTLQARHVGEPVGPLLRAEAERRFRLSDEPPLRVVLWLPDGEPPVLQVITHHLVVDGKSAELIRDELEALYEGRTLPEPVPFAVALQEEHAVPAERLAESEFFWRDRLVDSPSAPLFGGDPADMNGSHREYRLPLALSIEDTTPFVVLLAAFSLAVARTTGHDEFLVAVPTYGRSRAEFDATIGCFVNSVPLRVRIDHDQPVREWLAVLQNEVREALTNAELPYPKIVGHCAQAPRVTLAFQNWQRGERPAGLLGTLVHQRGQQGHFDLGLEVTDTGDGVEILANHRTAALSGIEVDRVVDDLRRMVVELNRGAEKVGDLMRPDVGTLVGRFREVVAATPDAIAVEDTTRKLTYAELDALSRKVATEVAAVAEPGEPVAVLLDRDARLPAVLLGVLAAGTPYVPLDAAYPPERLEMVLAAAGCRVAVVADSYTDLLPDNLYLVSVEELEHAAAKQVAVLPAPNDLAYLMFTSGSTGRPKGVGVTHGNVVHTLDAIGATIGWTGRDRLLAVTTVCFDISVLEIFLPLISGGTVVIAGRETVIDARKFATTLAEKQISVLQATPAGWQLLLDGGWSGKPDLVALCGGEALPENLAAALTSRTKQLWNVYGPTEATIWSTIAAIEPGGPVHLGDPIGATDLVTTPDGELWIGGPAVAVGYWRQPDLTAQRFCPHPTAPETGGRYFRTGDLVRWEDGRLTFVGRADNQVKVRGHRVELGEIETVLDTHPAVTRTIVVLAGEGAEARLVAVVVPRPGAMPDLDALRQLAQQRLPAWMLPDRLIVVDAFPLTPNGKVDRKAVAALVSGTRETPRADGIGGSVDVAATVAGAWAAVLGVEDPPRDRKFFDLGGNSLLLGRLFARLAPLFPAAELEVADLFARPTITDQAELISLRTQGTAPVPTTPSAPRSRRELRRALRLGDAG</sequence>
<feature type="region of interest" description="Disordered" evidence="11">
    <location>
        <begin position="4216"/>
        <end position="4235"/>
    </location>
</feature>
<protein>
    <submittedName>
        <fullName evidence="16">Uncharacterized protein</fullName>
    </submittedName>
</protein>
<dbReference type="Gene3D" id="3.40.50.980">
    <property type="match status" value="2"/>
</dbReference>
<feature type="domain" description="Carrier" evidence="12">
    <location>
        <begin position="4141"/>
        <end position="4217"/>
    </location>
</feature>
<dbReference type="SUPFAM" id="SSF53901">
    <property type="entry name" value="Thiolase-like"/>
    <property type="match status" value="2"/>
</dbReference>
<dbReference type="SUPFAM" id="SSF51735">
    <property type="entry name" value="NAD(P)-binding Rossmann-fold domains"/>
    <property type="match status" value="2"/>
</dbReference>
<dbReference type="RefSeq" id="WP_189253857.1">
    <property type="nucleotide sequence ID" value="NZ_BMRE01000008.1"/>
</dbReference>
<evidence type="ECO:0000256" key="10">
    <source>
        <dbReference type="PROSITE-ProRule" id="PRU01363"/>
    </source>
</evidence>
<dbReference type="InterPro" id="IPR000089">
    <property type="entry name" value="Biotin_lipoyl"/>
</dbReference>
<dbReference type="InterPro" id="IPR036736">
    <property type="entry name" value="ACP-like_sf"/>
</dbReference>
<evidence type="ECO:0000256" key="8">
    <source>
        <dbReference type="ARBA" id="ARBA00022823"/>
    </source>
</evidence>
<keyword evidence="9" id="KW-0511">Multifunctional enzyme</keyword>
<dbReference type="InterPro" id="IPR029058">
    <property type="entry name" value="AB_hydrolase_fold"/>
</dbReference>
<dbReference type="InterPro" id="IPR020806">
    <property type="entry name" value="PKS_PP-bd"/>
</dbReference>
<name>A0ABQ2UII6_9PSEU</name>
<dbReference type="Gene3D" id="1.10.1200.10">
    <property type="entry name" value="ACP-like"/>
    <property type="match status" value="3"/>
</dbReference>
<dbReference type="InterPro" id="IPR023213">
    <property type="entry name" value="CAT-like_dom_sf"/>
</dbReference>
<dbReference type="Gene3D" id="3.40.50.1820">
    <property type="entry name" value="alpha/beta hydrolase"/>
    <property type="match status" value="1"/>
</dbReference>
<evidence type="ECO:0000256" key="7">
    <source>
        <dbReference type="ARBA" id="ARBA00022737"/>
    </source>
</evidence>
<dbReference type="InterPro" id="IPR020845">
    <property type="entry name" value="AMP-binding_CS"/>
</dbReference>
<evidence type="ECO:0000259" key="15">
    <source>
        <dbReference type="PROSITE" id="PS52019"/>
    </source>
</evidence>
<evidence type="ECO:0000256" key="1">
    <source>
        <dbReference type="ARBA" id="ARBA00001938"/>
    </source>
</evidence>
<dbReference type="PROSITE" id="PS52004">
    <property type="entry name" value="KS3_2"/>
    <property type="match status" value="2"/>
</dbReference>
<evidence type="ECO:0000259" key="12">
    <source>
        <dbReference type="PROSITE" id="PS50075"/>
    </source>
</evidence>
<dbReference type="InterPro" id="IPR045851">
    <property type="entry name" value="AMP-bd_C_sf"/>
</dbReference>
<comment type="similarity">
    <text evidence="3">Belongs to the 2-oxoacid dehydrogenase family.</text>
</comment>
<evidence type="ECO:0000256" key="6">
    <source>
        <dbReference type="ARBA" id="ARBA00022679"/>
    </source>
</evidence>
<evidence type="ECO:0000259" key="13">
    <source>
        <dbReference type="PROSITE" id="PS50968"/>
    </source>
</evidence>
<dbReference type="Pfam" id="PF00501">
    <property type="entry name" value="AMP-binding"/>
    <property type="match status" value="1"/>
</dbReference>
<dbReference type="SUPFAM" id="SSF51230">
    <property type="entry name" value="Single hybrid motif"/>
    <property type="match status" value="1"/>
</dbReference>
<evidence type="ECO:0000256" key="2">
    <source>
        <dbReference type="ARBA" id="ARBA00001957"/>
    </source>
</evidence>
<dbReference type="Pfam" id="PF00109">
    <property type="entry name" value="ketoacyl-synt"/>
    <property type="match status" value="2"/>
</dbReference>
<dbReference type="PROSITE" id="PS50075">
    <property type="entry name" value="CARRIER"/>
    <property type="match status" value="4"/>
</dbReference>
<dbReference type="Pfam" id="PF16197">
    <property type="entry name" value="KAsynt_C_assoc"/>
    <property type="match status" value="1"/>
</dbReference>
<evidence type="ECO:0000256" key="9">
    <source>
        <dbReference type="ARBA" id="ARBA00023268"/>
    </source>
</evidence>
<dbReference type="InterPro" id="IPR014030">
    <property type="entry name" value="Ketoacyl_synth_N"/>
</dbReference>
<dbReference type="InterPro" id="IPR020841">
    <property type="entry name" value="PKS_Beta-ketoAc_synthase_dom"/>
</dbReference>
<dbReference type="Pfam" id="PF08659">
    <property type="entry name" value="KR"/>
    <property type="match status" value="2"/>
</dbReference>
<dbReference type="SUPFAM" id="SSF53335">
    <property type="entry name" value="S-adenosyl-L-methionine-dependent methyltransferases"/>
    <property type="match status" value="1"/>
</dbReference>
<dbReference type="InterPro" id="IPR032821">
    <property type="entry name" value="PKS_assoc"/>
</dbReference>
<accession>A0ABQ2UII6</accession>
<evidence type="ECO:0000259" key="14">
    <source>
        <dbReference type="PROSITE" id="PS52004"/>
    </source>
</evidence>
<dbReference type="PROSITE" id="PS00606">
    <property type="entry name" value="KS3_1"/>
    <property type="match status" value="1"/>
</dbReference>
<dbReference type="SUPFAM" id="SSF52777">
    <property type="entry name" value="CoA-dependent acyltransferases"/>
    <property type="match status" value="3"/>
</dbReference>
<dbReference type="Gene3D" id="3.40.50.150">
    <property type="entry name" value="Vaccinia Virus protein VP39"/>
    <property type="match status" value="1"/>
</dbReference>
<feature type="domain" description="Carrier" evidence="12">
    <location>
        <begin position="338"/>
        <end position="412"/>
    </location>
</feature>
<dbReference type="SMART" id="SM00822">
    <property type="entry name" value="PKS_KR"/>
    <property type="match status" value="2"/>
</dbReference>
<dbReference type="Pfam" id="PF14765">
    <property type="entry name" value="PS-DH"/>
    <property type="match status" value="1"/>
</dbReference>
<dbReference type="Gene3D" id="2.40.50.100">
    <property type="match status" value="1"/>
</dbReference>
<dbReference type="PROSITE" id="PS50968">
    <property type="entry name" value="BIOTINYL_LIPOYL"/>
    <property type="match status" value="1"/>
</dbReference>
<dbReference type="Gene3D" id="3.30.559.10">
    <property type="entry name" value="Chloramphenicol acetyltransferase-like domain"/>
    <property type="match status" value="2"/>
</dbReference>
<dbReference type="InterPro" id="IPR020807">
    <property type="entry name" value="PKS_DH"/>
</dbReference>
<dbReference type="InterPro" id="IPR029063">
    <property type="entry name" value="SAM-dependent_MTases_sf"/>
</dbReference>
<comment type="caution">
    <text evidence="16">The sequence shown here is derived from an EMBL/GenBank/DDBJ whole genome shotgun (WGS) entry which is preliminary data.</text>
</comment>
<dbReference type="PANTHER" id="PTHR43775:SF37">
    <property type="entry name" value="SI:DKEY-61P9.11"/>
    <property type="match status" value="1"/>
</dbReference>
<dbReference type="InterPro" id="IPR014031">
    <property type="entry name" value="Ketoacyl_synth_C"/>
</dbReference>
<dbReference type="InterPro" id="IPR001078">
    <property type="entry name" value="2-oxoacid_DH_actylTfrase"/>
</dbReference>
<dbReference type="Pfam" id="PF08242">
    <property type="entry name" value="Methyltransf_12"/>
    <property type="match status" value="1"/>
</dbReference>
<dbReference type="InterPro" id="IPR013217">
    <property type="entry name" value="Methyltransf_12"/>
</dbReference>
<dbReference type="Pfam" id="PF00668">
    <property type="entry name" value="Condensation"/>
    <property type="match status" value="1"/>
</dbReference>
<dbReference type="Pfam" id="PF00550">
    <property type="entry name" value="PP-binding"/>
    <property type="match status" value="4"/>
</dbReference>
<evidence type="ECO:0000313" key="17">
    <source>
        <dbReference type="Proteomes" id="UP000649573"/>
    </source>
</evidence>
<dbReference type="InterPro" id="IPR001242">
    <property type="entry name" value="Condensation_dom"/>
</dbReference>
<dbReference type="InterPro" id="IPR025110">
    <property type="entry name" value="AMP-bd_C"/>
</dbReference>
<dbReference type="Gene3D" id="3.30.300.30">
    <property type="match status" value="1"/>
</dbReference>
<dbReference type="Proteomes" id="UP000649573">
    <property type="component" value="Unassembled WGS sequence"/>
</dbReference>
<evidence type="ECO:0000256" key="5">
    <source>
        <dbReference type="ARBA" id="ARBA00022553"/>
    </source>
</evidence>
<comment type="cofactor">
    <cofactor evidence="1">
        <name>(R)-lipoate</name>
        <dbReference type="ChEBI" id="CHEBI:83088"/>
    </cofactor>
</comment>
<dbReference type="CDD" id="cd00833">
    <property type="entry name" value="PKS"/>
    <property type="match status" value="2"/>
</dbReference>
<keyword evidence="4" id="KW-0596">Phosphopantetheine</keyword>
<dbReference type="Pfam" id="PF00364">
    <property type="entry name" value="Biotin_lipoyl"/>
    <property type="match status" value="1"/>
</dbReference>
<dbReference type="InterPro" id="IPR057326">
    <property type="entry name" value="KR_dom"/>
</dbReference>
<evidence type="ECO:0000256" key="3">
    <source>
        <dbReference type="ARBA" id="ARBA00007317"/>
    </source>
</evidence>
<keyword evidence="6" id="KW-0808">Transferase</keyword>
<dbReference type="PANTHER" id="PTHR43775">
    <property type="entry name" value="FATTY ACID SYNTHASE"/>
    <property type="match status" value="1"/>
</dbReference>
<reference evidence="17" key="1">
    <citation type="journal article" date="2019" name="Int. J. Syst. Evol. Microbiol.">
        <title>The Global Catalogue of Microorganisms (GCM) 10K type strain sequencing project: providing services to taxonomists for standard genome sequencing and annotation.</title>
        <authorList>
            <consortium name="The Broad Institute Genomics Platform"/>
            <consortium name="The Broad Institute Genome Sequencing Center for Infectious Disease"/>
            <person name="Wu L."/>
            <person name="Ma J."/>
        </authorList>
    </citation>
    <scope>NUCLEOTIDE SEQUENCE [LARGE SCALE GENOMIC DNA]</scope>
    <source>
        <strain evidence="17">JCM 3296</strain>
    </source>
</reference>
<keyword evidence="8" id="KW-0450">Lipoyl</keyword>
<dbReference type="EMBL" id="BMRE01000008">
    <property type="protein sequence ID" value="GGU32341.1"/>
    <property type="molecule type" value="Genomic_DNA"/>
</dbReference>
<dbReference type="Gene3D" id="3.10.129.110">
    <property type="entry name" value="Polyketide synthase dehydratase"/>
    <property type="match status" value="2"/>
</dbReference>
<dbReference type="SUPFAM" id="SSF47336">
    <property type="entry name" value="ACP-like"/>
    <property type="match status" value="4"/>
</dbReference>
<dbReference type="CDD" id="cd02440">
    <property type="entry name" value="AdoMet_MTases"/>
    <property type="match status" value="1"/>
</dbReference>
<dbReference type="Pfam" id="PF02801">
    <property type="entry name" value="Ketoacyl-synt_C"/>
    <property type="match status" value="2"/>
</dbReference>
<dbReference type="PROSITE" id="PS52019">
    <property type="entry name" value="PKS_MFAS_DH"/>
    <property type="match status" value="1"/>
</dbReference>
<dbReference type="Gene3D" id="3.40.50.720">
    <property type="entry name" value="NAD(P)-binding Rossmann-like Domain"/>
    <property type="match status" value="2"/>
</dbReference>
<dbReference type="InterPro" id="IPR036291">
    <property type="entry name" value="NAD(P)-bd_dom_sf"/>
</dbReference>
<dbReference type="InterPro" id="IPR016039">
    <property type="entry name" value="Thiolase-like"/>
</dbReference>
<dbReference type="InterPro" id="IPR009081">
    <property type="entry name" value="PP-bd_ACP"/>
</dbReference>
<feature type="domain" description="PKS/mFAS DH" evidence="15">
    <location>
        <begin position="2465"/>
        <end position="2729"/>
    </location>
</feature>
<feature type="region of interest" description="N-terminal hotdog fold" evidence="10">
    <location>
        <begin position="2465"/>
        <end position="2578"/>
    </location>
</feature>
<dbReference type="InterPro" id="IPR050091">
    <property type="entry name" value="PKS_NRPS_Biosynth_Enz"/>
</dbReference>
<dbReference type="InterPro" id="IPR018201">
    <property type="entry name" value="Ketoacyl_synth_AS"/>
</dbReference>
<dbReference type="InterPro" id="IPR010071">
    <property type="entry name" value="AA_adenyl_dom"/>
</dbReference>
<dbReference type="InterPro" id="IPR049900">
    <property type="entry name" value="PKS_mFAS_DH"/>
</dbReference>
<dbReference type="SMART" id="SM01294">
    <property type="entry name" value="PKS_PP_betabranch"/>
    <property type="match status" value="1"/>
</dbReference>
<dbReference type="Gene3D" id="3.30.559.30">
    <property type="entry name" value="Nonribosomal peptide synthetase, condensation domain"/>
    <property type="match status" value="1"/>
</dbReference>
<dbReference type="Pfam" id="PF13193">
    <property type="entry name" value="AMP-binding_C"/>
    <property type="match status" value="1"/>
</dbReference>
<organism evidence="16 17">
    <name type="scientific">Lentzea flava</name>
    <dbReference type="NCBI Taxonomy" id="103732"/>
    <lineage>
        <taxon>Bacteria</taxon>
        <taxon>Bacillati</taxon>
        <taxon>Actinomycetota</taxon>
        <taxon>Actinomycetes</taxon>
        <taxon>Pseudonocardiales</taxon>
        <taxon>Pseudonocardiaceae</taxon>
        <taxon>Lentzea</taxon>
    </lineage>
</organism>
<dbReference type="SUPFAM" id="SSF56801">
    <property type="entry name" value="Acetyl-CoA synthetase-like"/>
    <property type="match status" value="1"/>
</dbReference>
<dbReference type="SMART" id="SM00823">
    <property type="entry name" value="PKS_PP"/>
    <property type="match status" value="4"/>
</dbReference>
<dbReference type="InterPro" id="IPR011053">
    <property type="entry name" value="Single_hybrid_motif"/>
</dbReference>
<dbReference type="Pfam" id="PF00198">
    <property type="entry name" value="2-oxoacid_dh"/>
    <property type="match status" value="1"/>
</dbReference>
<feature type="domain" description="Carrier" evidence="12">
    <location>
        <begin position="3155"/>
        <end position="3235"/>
    </location>
</feature>
<evidence type="ECO:0000313" key="16">
    <source>
        <dbReference type="EMBL" id="GGU32341.1"/>
    </source>
</evidence>
<keyword evidence="17" id="KW-1185">Reference proteome</keyword>
<dbReference type="PROSITE" id="PS00455">
    <property type="entry name" value="AMP_BINDING"/>
    <property type="match status" value="1"/>
</dbReference>
<dbReference type="Gene3D" id="3.40.47.10">
    <property type="match status" value="2"/>
</dbReference>
<dbReference type="InterPro" id="IPR000873">
    <property type="entry name" value="AMP-dep_synth/lig_dom"/>
</dbReference>
<feature type="active site" description="Proton donor; for dehydratase activity" evidence="10">
    <location>
        <position position="2651"/>
    </location>
</feature>
<feature type="domain" description="Ketosynthase family 3 (KS3)" evidence="14">
    <location>
        <begin position="1937"/>
        <end position="2352"/>
    </location>
</feature>
<dbReference type="SMART" id="SM00826">
    <property type="entry name" value="PKS_DH"/>
    <property type="match status" value="1"/>
</dbReference>
<dbReference type="Gene3D" id="1.10.1240.100">
    <property type="match status" value="1"/>
</dbReference>
<dbReference type="InterPro" id="IPR013968">
    <property type="entry name" value="PKS_KR"/>
</dbReference>
<dbReference type="CDD" id="cd06849">
    <property type="entry name" value="lipoyl_domain"/>
    <property type="match status" value="1"/>
</dbReference>
<dbReference type="PROSITE" id="PS00189">
    <property type="entry name" value="LIPOYL"/>
    <property type="match status" value="1"/>
</dbReference>
<dbReference type="InterPro" id="IPR049551">
    <property type="entry name" value="PKS_DH_C"/>
</dbReference>
<feature type="region of interest" description="C-terminal hotdog fold" evidence="10">
    <location>
        <begin position="2591"/>
        <end position="2729"/>
    </location>
</feature>
<feature type="domain" description="Ketosynthase family 3 (KS3)" evidence="14">
    <location>
        <begin position="424"/>
        <end position="837"/>
    </location>
</feature>
<dbReference type="InterPro" id="IPR042104">
    <property type="entry name" value="PKS_dehydratase_sf"/>
</dbReference>
<proteinExistence type="inferred from homology"/>